<feature type="transmembrane region" description="Helical" evidence="6">
    <location>
        <begin position="242"/>
        <end position="262"/>
    </location>
</feature>
<keyword evidence="3 6" id="KW-1133">Transmembrane helix</keyword>
<dbReference type="GO" id="GO:0022857">
    <property type="term" value="F:transmembrane transporter activity"/>
    <property type="evidence" value="ECO:0007669"/>
    <property type="project" value="InterPro"/>
</dbReference>
<evidence type="ECO:0000313" key="8">
    <source>
        <dbReference type="Proteomes" id="UP000005206"/>
    </source>
</evidence>
<gene>
    <name evidence="7" type="ORF">NECHADRAFT_44487</name>
</gene>
<dbReference type="PANTHER" id="PTHR23294:SF57">
    <property type="entry name" value="CINA C-TERMINAL DOMAIN-CONTAINING PROTEIN"/>
    <property type="match status" value="1"/>
</dbReference>
<feature type="transmembrane region" description="Helical" evidence="6">
    <location>
        <begin position="307"/>
        <end position="328"/>
    </location>
</feature>
<evidence type="ECO:0000256" key="3">
    <source>
        <dbReference type="ARBA" id="ARBA00022989"/>
    </source>
</evidence>
<dbReference type="OrthoDB" id="196103at2759"/>
<feature type="transmembrane region" description="Helical" evidence="6">
    <location>
        <begin position="56"/>
        <end position="75"/>
    </location>
</feature>
<feature type="transmembrane region" description="Helical" evidence="6">
    <location>
        <begin position="24"/>
        <end position="44"/>
    </location>
</feature>
<evidence type="ECO:0000256" key="1">
    <source>
        <dbReference type="ARBA" id="ARBA00004141"/>
    </source>
</evidence>
<keyword evidence="5" id="KW-0325">Glycoprotein</keyword>
<comment type="subcellular location">
    <subcellularLocation>
        <location evidence="1">Membrane</location>
        <topology evidence="1">Multi-pass membrane protein</topology>
    </subcellularLocation>
</comment>
<dbReference type="HOGENOM" id="CLU_030884_2_0_1"/>
<dbReference type="GO" id="GO:0016020">
    <property type="term" value="C:membrane"/>
    <property type="evidence" value="ECO:0007669"/>
    <property type="project" value="UniProtKB-SubCell"/>
</dbReference>
<dbReference type="VEuPathDB" id="FungiDB:NECHADRAFT_44487"/>
<dbReference type="KEGG" id="nhe:NECHADRAFT_44487"/>
<dbReference type="InterPro" id="IPR051617">
    <property type="entry name" value="UNC-93-like_regulator"/>
</dbReference>
<reference evidence="7 8" key="1">
    <citation type="journal article" date="2009" name="PLoS Genet.">
        <title>The genome of Nectria haematococca: contribution of supernumerary chromosomes to gene expansion.</title>
        <authorList>
            <person name="Coleman J.J."/>
            <person name="Rounsley S.D."/>
            <person name="Rodriguez-Carres M."/>
            <person name="Kuo A."/>
            <person name="Wasmann C.C."/>
            <person name="Grimwood J."/>
            <person name="Schmutz J."/>
            <person name="Taga M."/>
            <person name="White G.J."/>
            <person name="Zhou S."/>
            <person name="Schwartz D.C."/>
            <person name="Freitag M."/>
            <person name="Ma L.J."/>
            <person name="Danchin E.G."/>
            <person name="Henrissat B."/>
            <person name="Coutinho P.M."/>
            <person name="Nelson D.R."/>
            <person name="Straney D."/>
            <person name="Napoli C.A."/>
            <person name="Barker B.M."/>
            <person name="Gribskov M."/>
            <person name="Rep M."/>
            <person name="Kroken S."/>
            <person name="Molnar I."/>
            <person name="Rensing C."/>
            <person name="Kennell J.C."/>
            <person name="Zamora J."/>
            <person name="Farman M.L."/>
            <person name="Selker E.U."/>
            <person name="Salamov A."/>
            <person name="Shapiro H."/>
            <person name="Pangilinan J."/>
            <person name="Lindquist E."/>
            <person name="Lamers C."/>
            <person name="Grigoriev I.V."/>
            <person name="Geiser D.M."/>
            <person name="Covert S.F."/>
            <person name="Temporini E."/>
            <person name="Vanetten H.D."/>
        </authorList>
    </citation>
    <scope>NUCLEOTIDE SEQUENCE [LARGE SCALE GENOMIC DNA]</scope>
    <source>
        <strain evidence="8">ATCC MYA-4622 / CBS 123669 / FGSC 9596 / NRRL 45880 / 77-13-4</strain>
    </source>
</reference>
<name>C7ZNE4_FUSV7</name>
<dbReference type="GeneID" id="9677986"/>
<sequence length="470" mass="51901">MGAVNANSDTASAGWLRNIYRGTYFQAILLGLVSFTQPGIWTAIMSLGGGGQAEPYVVNASNAITYGIMFVCAPVSSVVGNIVGMKWVVVFGTLGYAPYSAALYCNSVWGTQWFLIFGAVTCGFSAAALWQGEGTIAVAYPEMSRRGRCISIWLTLNKLGSIIASSIQLGINKNANSTGSISPKTYLVLVGLQCLGLPLSLLISSPHKLVRTDGQKPRFANPNRTWRSELHGFIHQFRRKEVVLLVPAFIASQWGLTYQGNYLAAYYTVRARTLASFTISIIGCIANLLTGWWLDTKRVSRSFQGRSLWYFVLGLFTLVWIWNLVIQARWDDKPPLPIDWSDRKYGEGLVVFVLYRVAYETLSIWLFWALGTFDVEADSVSLSMGLLRAGESLGSALSYAVGATRNTSLMANLIISVVIFYVSAPFTTWSSHLIQDRLPNESLSDSTIEDIDQWRDTEAKQVNLEPSIKH</sequence>
<feature type="transmembrane region" description="Helical" evidence="6">
    <location>
        <begin position="87"/>
        <end position="104"/>
    </location>
</feature>
<evidence type="ECO:0000256" key="5">
    <source>
        <dbReference type="ARBA" id="ARBA00023180"/>
    </source>
</evidence>
<proteinExistence type="predicted"/>
<evidence type="ECO:0000256" key="2">
    <source>
        <dbReference type="ARBA" id="ARBA00022692"/>
    </source>
</evidence>
<evidence type="ECO:0000256" key="4">
    <source>
        <dbReference type="ARBA" id="ARBA00023136"/>
    </source>
</evidence>
<protein>
    <recommendedName>
        <fullName evidence="9">Major facilitator superfamily (MFS) profile domain-containing protein</fullName>
    </recommendedName>
</protein>
<dbReference type="PANTHER" id="PTHR23294">
    <property type="entry name" value="ET TRANSLATION PRODUCT-RELATED"/>
    <property type="match status" value="1"/>
</dbReference>
<dbReference type="SUPFAM" id="SSF103473">
    <property type="entry name" value="MFS general substrate transporter"/>
    <property type="match status" value="1"/>
</dbReference>
<keyword evidence="2 6" id="KW-0812">Transmembrane</keyword>
<dbReference type="InterPro" id="IPR011701">
    <property type="entry name" value="MFS"/>
</dbReference>
<dbReference type="InParanoid" id="C7ZNE4"/>
<feature type="transmembrane region" description="Helical" evidence="6">
    <location>
        <begin position="110"/>
        <end position="130"/>
    </location>
</feature>
<evidence type="ECO:0008006" key="9">
    <source>
        <dbReference type="Google" id="ProtNLM"/>
    </source>
</evidence>
<dbReference type="EMBL" id="GG698967">
    <property type="protein sequence ID" value="EEU34444.1"/>
    <property type="molecule type" value="Genomic_DNA"/>
</dbReference>
<feature type="transmembrane region" description="Helical" evidence="6">
    <location>
        <begin position="348"/>
        <end position="373"/>
    </location>
</feature>
<evidence type="ECO:0000313" key="7">
    <source>
        <dbReference type="EMBL" id="EEU34444.1"/>
    </source>
</evidence>
<keyword evidence="4 6" id="KW-0472">Membrane</keyword>
<dbReference type="Gene3D" id="1.20.1250.20">
    <property type="entry name" value="MFS general substrate transporter like domains"/>
    <property type="match status" value="1"/>
</dbReference>
<feature type="transmembrane region" description="Helical" evidence="6">
    <location>
        <begin position="409"/>
        <end position="429"/>
    </location>
</feature>
<dbReference type="RefSeq" id="XP_003040157.1">
    <property type="nucleotide sequence ID" value="XM_003040111.1"/>
</dbReference>
<feature type="transmembrane region" description="Helical" evidence="6">
    <location>
        <begin position="186"/>
        <end position="203"/>
    </location>
</feature>
<accession>C7ZNE4</accession>
<dbReference type="Pfam" id="PF07690">
    <property type="entry name" value="MFS_1"/>
    <property type="match status" value="1"/>
</dbReference>
<dbReference type="OMA" id="TQPGIWD"/>
<feature type="transmembrane region" description="Helical" evidence="6">
    <location>
        <begin position="274"/>
        <end position="295"/>
    </location>
</feature>
<organism evidence="7 8">
    <name type="scientific">Fusarium vanettenii (strain ATCC MYA-4622 / CBS 123669 / FGSC 9596 / NRRL 45880 / 77-13-4)</name>
    <name type="common">Fusarium solani subsp. pisi</name>
    <dbReference type="NCBI Taxonomy" id="660122"/>
    <lineage>
        <taxon>Eukaryota</taxon>
        <taxon>Fungi</taxon>
        <taxon>Dikarya</taxon>
        <taxon>Ascomycota</taxon>
        <taxon>Pezizomycotina</taxon>
        <taxon>Sordariomycetes</taxon>
        <taxon>Hypocreomycetidae</taxon>
        <taxon>Hypocreales</taxon>
        <taxon>Nectriaceae</taxon>
        <taxon>Fusarium</taxon>
        <taxon>Fusarium solani species complex</taxon>
        <taxon>Fusarium vanettenii</taxon>
    </lineage>
</organism>
<dbReference type="AlphaFoldDB" id="C7ZNE4"/>
<feature type="transmembrane region" description="Helical" evidence="6">
    <location>
        <begin position="150"/>
        <end position="171"/>
    </location>
</feature>
<dbReference type="Proteomes" id="UP000005206">
    <property type="component" value="Chromosome 7"/>
</dbReference>
<keyword evidence="8" id="KW-1185">Reference proteome</keyword>
<dbReference type="InterPro" id="IPR036259">
    <property type="entry name" value="MFS_trans_sf"/>
</dbReference>
<evidence type="ECO:0000256" key="6">
    <source>
        <dbReference type="SAM" id="Phobius"/>
    </source>
</evidence>
<dbReference type="eggNOG" id="KOG3098">
    <property type="taxonomic scope" value="Eukaryota"/>
</dbReference>